<feature type="region of interest" description="Disordered" evidence="1">
    <location>
        <begin position="100"/>
        <end position="130"/>
    </location>
</feature>
<dbReference type="Proteomes" id="UP000321248">
    <property type="component" value="Unassembled WGS sequence"/>
</dbReference>
<keyword evidence="2" id="KW-1133">Transmembrane helix</keyword>
<protein>
    <recommendedName>
        <fullName evidence="5">Phage holin family protein</fullName>
    </recommendedName>
</protein>
<evidence type="ECO:0000256" key="1">
    <source>
        <dbReference type="SAM" id="MobiDB-lite"/>
    </source>
</evidence>
<comment type="caution">
    <text evidence="3">The sequence shown here is derived from an EMBL/GenBank/DDBJ whole genome shotgun (WGS) entry which is preliminary data.</text>
</comment>
<gene>
    <name evidence="3" type="ORF">FU658_12630</name>
</gene>
<proteinExistence type="predicted"/>
<feature type="transmembrane region" description="Helical" evidence="2">
    <location>
        <begin position="60"/>
        <end position="84"/>
    </location>
</feature>
<sequence>MLRTLDALQSLAGHEAALARAALPQAVLFAGIAVALGLATWLYLMALLVAWLHLLLGWPGAMAVATGLSLLGAGACLWRCIVLLKMTRFEATRRQLRELKRVLRQEPGPADAPPEASADGAAAPSSGSTP</sequence>
<feature type="transmembrane region" description="Helical" evidence="2">
    <location>
        <begin position="27"/>
        <end position="54"/>
    </location>
</feature>
<evidence type="ECO:0000313" key="4">
    <source>
        <dbReference type="Proteomes" id="UP000321248"/>
    </source>
</evidence>
<evidence type="ECO:0008006" key="5">
    <source>
        <dbReference type="Google" id="ProtNLM"/>
    </source>
</evidence>
<dbReference type="RefSeq" id="WP_147892409.1">
    <property type="nucleotide sequence ID" value="NZ_VRTS01000010.1"/>
</dbReference>
<evidence type="ECO:0000313" key="3">
    <source>
        <dbReference type="EMBL" id="TXK59795.1"/>
    </source>
</evidence>
<keyword evidence="4" id="KW-1185">Reference proteome</keyword>
<reference evidence="3 4" key="1">
    <citation type="submission" date="2019-08" db="EMBL/GenBank/DDBJ databases">
        <authorList>
            <person name="Karlyshev A.V."/>
        </authorList>
    </citation>
    <scope>NUCLEOTIDE SEQUENCE [LARGE SCALE GENOMIC DNA]</scope>
    <source>
        <strain evidence="3 4">Alg18-2.2</strain>
    </source>
</reference>
<evidence type="ECO:0000256" key="2">
    <source>
        <dbReference type="SAM" id="Phobius"/>
    </source>
</evidence>
<name>A0A5C8KH39_9GAMM</name>
<keyword evidence="2" id="KW-0812">Transmembrane</keyword>
<organism evidence="3 4">
    <name type="scientific">Alkalisalibacterium limincola</name>
    <dbReference type="NCBI Taxonomy" id="2699169"/>
    <lineage>
        <taxon>Bacteria</taxon>
        <taxon>Pseudomonadati</taxon>
        <taxon>Pseudomonadota</taxon>
        <taxon>Gammaproteobacteria</taxon>
        <taxon>Lysobacterales</taxon>
        <taxon>Lysobacteraceae</taxon>
        <taxon>Alkalisalibacterium</taxon>
    </lineage>
</organism>
<feature type="compositionally biased region" description="Low complexity" evidence="1">
    <location>
        <begin position="106"/>
        <end position="130"/>
    </location>
</feature>
<accession>A0A5C8KH39</accession>
<keyword evidence="2" id="KW-0472">Membrane</keyword>
<dbReference type="EMBL" id="VRTS01000010">
    <property type="protein sequence ID" value="TXK59795.1"/>
    <property type="molecule type" value="Genomic_DNA"/>
</dbReference>
<dbReference type="AlphaFoldDB" id="A0A5C8KH39"/>